<evidence type="ECO:0000256" key="8">
    <source>
        <dbReference type="ARBA" id="ARBA00022918"/>
    </source>
</evidence>
<organism evidence="12 13">
    <name type="scientific">Sparus aurata</name>
    <name type="common">Gilthead sea bream</name>
    <dbReference type="NCBI Taxonomy" id="8175"/>
    <lineage>
        <taxon>Eukaryota</taxon>
        <taxon>Metazoa</taxon>
        <taxon>Chordata</taxon>
        <taxon>Craniata</taxon>
        <taxon>Vertebrata</taxon>
        <taxon>Euteleostomi</taxon>
        <taxon>Actinopterygii</taxon>
        <taxon>Neopterygii</taxon>
        <taxon>Teleostei</taxon>
        <taxon>Neoteleostei</taxon>
        <taxon>Acanthomorphata</taxon>
        <taxon>Eupercaria</taxon>
        <taxon>Spariformes</taxon>
        <taxon>Sparidae</taxon>
        <taxon>Sparus</taxon>
    </lineage>
</organism>
<evidence type="ECO:0000259" key="11">
    <source>
        <dbReference type="PROSITE" id="PS50994"/>
    </source>
</evidence>
<dbReference type="EC" id="3.1.26.4" evidence="2"/>
<evidence type="ECO:0000313" key="13">
    <source>
        <dbReference type="Proteomes" id="UP000472265"/>
    </source>
</evidence>
<keyword evidence="13" id="KW-1185">Reference proteome</keyword>
<keyword evidence="8" id="KW-0695">RNA-directed DNA polymerase</keyword>
<dbReference type="Gene3D" id="3.30.420.10">
    <property type="entry name" value="Ribonuclease H-like superfamily/Ribonuclease H"/>
    <property type="match status" value="1"/>
</dbReference>
<evidence type="ECO:0000259" key="10">
    <source>
        <dbReference type="PROSITE" id="PS50878"/>
    </source>
</evidence>
<evidence type="ECO:0000256" key="6">
    <source>
        <dbReference type="ARBA" id="ARBA00022759"/>
    </source>
</evidence>
<dbReference type="PROSITE" id="PS50878">
    <property type="entry name" value="RT_POL"/>
    <property type="match status" value="1"/>
</dbReference>
<dbReference type="CDD" id="cd09274">
    <property type="entry name" value="RNase_HI_RT_Ty3"/>
    <property type="match status" value="1"/>
</dbReference>
<dbReference type="GO" id="GO:0004523">
    <property type="term" value="F:RNA-DNA hybrid ribonuclease activity"/>
    <property type="evidence" value="ECO:0007669"/>
    <property type="project" value="UniProtKB-EC"/>
</dbReference>
<dbReference type="SUPFAM" id="SSF56672">
    <property type="entry name" value="DNA/RNA polymerases"/>
    <property type="match status" value="1"/>
</dbReference>
<keyword evidence="6" id="KW-0255">Endonuclease</keyword>
<dbReference type="PROSITE" id="PS50994">
    <property type="entry name" value="INTEGRASE"/>
    <property type="match status" value="1"/>
</dbReference>
<evidence type="ECO:0000256" key="9">
    <source>
        <dbReference type="ARBA" id="ARBA00039658"/>
    </source>
</evidence>
<keyword evidence="7" id="KW-0378">Hydrolase</keyword>
<dbReference type="PANTHER" id="PTHR37984:SF7">
    <property type="entry name" value="INTEGRASE CATALYTIC DOMAIN-CONTAINING PROTEIN"/>
    <property type="match status" value="1"/>
</dbReference>
<dbReference type="FunFam" id="3.30.70.270:FF:000026">
    <property type="entry name" value="Transposon Ty3-G Gag-Pol polyprotein"/>
    <property type="match status" value="1"/>
</dbReference>
<dbReference type="GO" id="GO:0003964">
    <property type="term" value="F:RNA-directed DNA polymerase activity"/>
    <property type="evidence" value="ECO:0007669"/>
    <property type="project" value="UniProtKB-KW"/>
</dbReference>
<dbReference type="AlphaFoldDB" id="A0A671WXU4"/>
<reference evidence="12" key="2">
    <citation type="submission" date="2025-08" db="UniProtKB">
        <authorList>
            <consortium name="Ensembl"/>
        </authorList>
    </citation>
    <scope>IDENTIFICATION</scope>
</reference>
<dbReference type="GO" id="GO:0015074">
    <property type="term" value="P:DNA integration"/>
    <property type="evidence" value="ECO:0007669"/>
    <property type="project" value="InterPro"/>
</dbReference>
<dbReference type="Proteomes" id="UP000472265">
    <property type="component" value="Chromosome 1"/>
</dbReference>
<dbReference type="InterPro" id="IPR041373">
    <property type="entry name" value="RT_RNaseH"/>
</dbReference>
<evidence type="ECO:0000256" key="1">
    <source>
        <dbReference type="ARBA" id="ARBA00010879"/>
    </source>
</evidence>
<keyword evidence="4" id="KW-0548">Nucleotidyltransferase</keyword>
<dbReference type="Gene3D" id="3.10.10.10">
    <property type="entry name" value="HIV Type 1 Reverse Transcriptase, subunit A, domain 1"/>
    <property type="match status" value="1"/>
</dbReference>
<proteinExistence type="inferred from homology"/>
<accession>A0A671WXU4</accession>
<dbReference type="Pfam" id="PF00078">
    <property type="entry name" value="RVT_1"/>
    <property type="match status" value="1"/>
</dbReference>
<dbReference type="InterPro" id="IPR050951">
    <property type="entry name" value="Retrovirus_Pol_polyprotein"/>
</dbReference>
<feature type="domain" description="Integrase catalytic" evidence="11">
    <location>
        <begin position="548"/>
        <end position="614"/>
    </location>
</feature>
<name>A0A671WXU4_SPAAU</name>
<dbReference type="Gene3D" id="3.30.70.270">
    <property type="match status" value="2"/>
</dbReference>
<dbReference type="InterPro" id="IPR036397">
    <property type="entry name" value="RNaseH_sf"/>
</dbReference>
<evidence type="ECO:0000256" key="7">
    <source>
        <dbReference type="ARBA" id="ARBA00022801"/>
    </source>
</evidence>
<dbReference type="Pfam" id="PF17917">
    <property type="entry name" value="RT_RNaseH"/>
    <property type="match status" value="1"/>
</dbReference>
<keyword evidence="3" id="KW-0808">Transferase</keyword>
<dbReference type="InterPro" id="IPR000477">
    <property type="entry name" value="RT_dom"/>
</dbReference>
<dbReference type="GO" id="GO:0003676">
    <property type="term" value="F:nucleic acid binding"/>
    <property type="evidence" value="ECO:0007669"/>
    <property type="project" value="InterPro"/>
</dbReference>
<evidence type="ECO:0000313" key="12">
    <source>
        <dbReference type="Ensembl" id="ENSSAUP00010042851.1"/>
    </source>
</evidence>
<reference evidence="12" key="3">
    <citation type="submission" date="2025-09" db="UniProtKB">
        <authorList>
            <consortium name="Ensembl"/>
        </authorList>
    </citation>
    <scope>IDENTIFICATION</scope>
</reference>
<keyword evidence="5" id="KW-0540">Nuclease</keyword>
<evidence type="ECO:0000256" key="5">
    <source>
        <dbReference type="ARBA" id="ARBA00022722"/>
    </source>
</evidence>
<sequence>MEKMDIIRKVIEPTEWVNALVAVEKPKTGRLRVCLDPRPLNKAIQRPHYPLPTLDDITPKLAGAQYFSVLDARSGYWTIKLSHKSTMLTTFNTIYGRYRFMRLPFGIISAQDEFQRRVDEAYEGLQGVAAIVDDILVYGHTKEEHDANLRAMLERTRERGIKLNEEKSIICVTEVSYFGHRLTREGIRPDPNKVKAIREMAPPRSKAELETILGMVTYLSRFAPRLSEATASLRQLLKENNEFVWDSNHDIALQQVKDLLTQEPGPVLTYFDHTKDVKLQVDASKCGLGAVLLQEEKPVAYASKALTETEENYAQIEKELYAVLFGCKRFHQYLYGPQVVVESDHKPLESIMRKPLAAAPPRMQRMILQLQWYDITIIHKPGKQIPVADTLSRKPIECSESSLSEGMDWQIHTVVRNAPVSDNKLAEIRAATGQDEQLSMLRRIITSGWPESHKKCPPAISAYWNHRDEISGILLKGEKIIVPHSLRAEMLSRIHTGHLGIEKCKQRARDVLFWPGMGKQIEALVESCNICLKRRNSFQKEPMISHPIPERPWQVIATDLFMWNNTDYIAAADYYSRYFEVEKIPSLTSNTVIQKLKAMFARFGVPQTLISDNG</sequence>
<dbReference type="InParanoid" id="A0A671WXU4"/>
<comment type="similarity">
    <text evidence="1">Belongs to the beta type-B retroviral polymerase family. HERV class-II K(HML-2) pol subfamily.</text>
</comment>
<reference evidence="12" key="1">
    <citation type="submission" date="2021-04" db="EMBL/GenBank/DDBJ databases">
        <authorList>
            <consortium name="Wellcome Sanger Institute Data Sharing"/>
        </authorList>
    </citation>
    <scope>NUCLEOTIDE SEQUENCE [LARGE SCALE GENOMIC DNA]</scope>
</reference>
<dbReference type="InterPro" id="IPR001584">
    <property type="entry name" value="Integrase_cat-core"/>
</dbReference>
<dbReference type="OMA" id="GWPENIS"/>
<protein>
    <recommendedName>
        <fullName evidence="9">Gypsy retrotransposon integrase-like protein 1</fullName>
        <ecNumber evidence="2">3.1.26.4</ecNumber>
    </recommendedName>
</protein>
<evidence type="ECO:0000256" key="2">
    <source>
        <dbReference type="ARBA" id="ARBA00012180"/>
    </source>
</evidence>
<dbReference type="GeneTree" id="ENSGT00940000169923"/>
<dbReference type="Ensembl" id="ENSSAUT00010045102.1">
    <property type="protein sequence ID" value="ENSSAUP00010042851.1"/>
    <property type="gene ID" value="ENSSAUG00010017999.1"/>
</dbReference>
<dbReference type="PANTHER" id="PTHR37984">
    <property type="entry name" value="PROTEIN CBG26694"/>
    <property type="match status" value="1"/>
</dbReference>
<dbReference type="CDD" id="cd01647">
    <property type="entry name" value="RT_LTR"/>
    <property type="match status" value="1"/>
</dbReference>
<dbReference type="Gene3D" id="1.10.340.70">
    <property type="match status" value="1"/>
</dbReference>
<dbReference type="Pfam" id="PF17921">
    <property type="entry name" value="Integrase_H2C2"/>
    <property type="match status" value="1"/>
</dbReference>
<dbReference type="Gene3D" id="3.10.20.370">
    <property type="match status" value="1"/>
</dbReference>
<evidence type="ECO:0000256" key="3">
    <source>
        <dbReference type="ARBA" id="ARBA00022679"/>
    </source>
</evidence>
<dbReference type="FunFam" id="3.10.20.370:FF:000001">
    <property type="entry name" value="Retrovirus-related Pol polyprotein from transposon 17.6-like protein"/>
    <property type="match status" value="1"/>
</dbReference>
<dbReference type="InterPro" id="IPR041588">
    <property type="entry name" value="Integrase_H2C2"/>
</dbReference>
<dbReference type="InterPro" id="IPR043502">
    <property type="entry name" value="DNA/RNA_pol_sf"/>
</dbReference>
<dbReference type="FunFam" id="1.10.340.70:FF:000003">
    <property type="entry name" value="Protein CBG25708"/>
    <property type="match status" value="1"/>
</dbReference>
<evidence type="ECO:0000256" key="4">
    <source>
        <dbReference type="ARBA" id="ARBA00022695"/>
    </source>
</evidence>
<dbReference type="InterPro" id="IPR012337">
    <property type="entry name" value="RNaseH-like_sf"/>
</dbReference>
<dbReference type="SUPFAM" id="SSF53098">
    <property type="entry name" value="Ribonuclease H-like"/>
    <property type="match status" value="1"/>
</dbReference>
<dbReference type="InterPro" id="IPR043128">
    <property type="entry name" value="Rev_trsase/Diguanyl_cyclase"/>
</dbReference>
<feature type="domain" description="Reverse transcriptase" evidence="10">
    <location>
        <begin position="4"/>
        <end position="182"/>
    </location>
</feature>